<dbReference type="AlphaFoldDB" id="A0A8X6X053"/>
<accession>A0A8X6X053</accession>
<gene>
    <name evidence="1" type="ORF">TNIN_412831</name>
</gene>
<reference evidence="1" key="1">
    <citation type="submission" date="2020-08" db="EMBL/GenBank/DDBJ databases">
        <title>Multicomponent nature underlies the extraordinary mechanical properties of spider dragline silk.</title>
        <authorList>
            <person name="Kono N."/>
            <person name="Nakamura H."/>
            <person name="Mori M."/>
            <person name="Yoshida Y."/>
            <person name="Ohtoshi R."/>
            <person name="Malay A.D."/>
            <person name="Moran D.A.P."/>
            <person name="Tomita M."/>
            <person name="Numata K."/>
            <person name="Arakawa K."/>
        </authorList>
    </citation>
    <scope>NUCLEOTIDE SEQUENCE</scope>
</reference>
<evidence type="ECO:0000313" key="2">
    <source>
        <dbReference type="Proteomes" id="UP000886998"/>
    </source>
</evidence>
<protein>
    <submittedName>
        <fullName evidence="1">Uncharacterized protein</fullName>
    </submittedName>
</protein>
<organism evidence="1 2">
    <name type="scientific">Trichonephila inaurata madagascariensis</name>
    <dbReference type="NCBI Taxonomy" id="2747483"/>
    <lineage>
        <taxon>Eukaryota</taxon>
        <taxon>Metazoa</taxon>
        <taxon>Ecdysozoa</taxon>
        <taxon>Arthropoda</taxon>
        <taxon>Chelicerata</taxon>
        <taxon>Arachnida</taxon>
        <taxon>Araneae</taxon>
        <taxon>Araneomorphae</taxon>
        <taxon>Entelegynae</taxon>
        <taxon>Araneoidea</taxon>
        <taxon>Nephilidae</taxon>
        <taxon>Trichonephila</taxon>
        <taxon>Trichonephila inaurata</taxon>
    </lineage>
</organism>
<keyword evidence="2" id="KW-1185">Reference proteome</keyword>
<evidence type="ECO:0000313" key="1">
    <source>
        <dbReference type="EMBL" id="GFY43752.1"/>
    </source>
</evidence>
<sequence length="130" mass="14780">MVLIKCLTPKNVEGNTQRKFFDTSTRLTFVFHRVDERNKKPEIDNLGDHYGRAVLQKEANALRLWLDLSMSLSQLIKEESKEAGLLEGIRFLGSALTNKGVLRKARKNVCDIEFSISCLKLDSVVVLMNI</sequence>
<dbReference type="EMBL" id="BMAV01003839">
    <property type="protein sequence ID" value="GFY43752.1"/>
    <property type="molecule type" value="Genomic_DNA"/>
</dbReference>
<name>A0A8X6X053_9ARAC</name>
<comment type="caution">
    <text evidence="1">The sequence shown here is derived from an EMBL/GenBank/DDBJ whole genome shotgun (WGS) entry which is preliminary data.</text>
</comment>
<dbReference type="Proteomes" id="UP000886998">
    <property type="component" value="Unassembled WGS sequence"/>
</dbReference>
<proteinExistence type="predicted"/>